<dbReference type="Proteomes" id="UP001152795">
    <property type="component" value="Unassembled WGS sequence"/>
</dbReference>
<evidence type="ECO:0000313" key="1">
    <source>
        <dbReference type="EMBL" id="CAB4010596.1"/>
    </source>
</evidence>
<dbReference type="PANTHER" id="PTHR11183">
    <property type="entry name" value="GLYCOGENIN SUBFAMILY MEMBER"/>
    <property type="match status" value="1"/>
</dbReference>
<keyword evidence="2" id="KW-1185">Reference proteome</keyword>
<comment type="caution">
    <text evidence="1">The sequence shown here is derived from an EMBL/GenBank/DDBJ whole genome shotgun (WGS) entry which is preliminary data.</text>
</comment>
<gene>
    <name evidence="1" type="ORF">PACLA_8A008663</name>
</gene>
<name>A0A7D9IPG9_PARCT</name>
<reference evidence="1" key="1">
    <citation type="submission" date="2020-04" db="EMBL/GenBank/DDBJ databases">
        <authorList>
            <person name="Alioto T."/>
            <person name="Alioto T."/>
            <person name="Gomez Garrido J."/>
        </authorList>
    </citation>
    <scope>NUCLEOTIDE SEQUENCE</scope>
    <source>
        <strain evidence="1">A484AB</strain>
    </source>
</reference>
<evidence type="ECO:0000313" key="2">
    <source>
        <dbReference type="Proteomes" id="UP001152795"/>
    </source>
</evidence>
<organism evidence="1 2">
    <name type="scientific">Paramuricea clavata</name>
    <name type="common">Red gorgonian</name>
    <name type="synonym">Violescent sea-whip</name>
    <dbReference type="NCBI Taxonomy" id="317549"/>
    <lineage>
        <taxon>Eukaryota</taxon>
        <taxon>Metazoa</taxon>
        <taxon>Cnidaria</taxon>
        <taxon>Anthozoa</taxon>
        <taxon>Octocorallia</taxon>
        <taxon>Malacalcyonacea</taxon>
        <taxon>Plexauridae</taxon>
        <taxon>Paramuricea</taxon>
    </lineage>
</organism>
<dbReference type="EMBL" id="CACRXK020006841">
    <property type="protein sequence ID" value="CAB4010596.1"/>
    <property type="molecule type" value="Genomic_DNA"/>
</dbReference>
<accession>A0A7D9IPG9</accession>
<dbReference type="InterPro" id="IPR029044">
    <property type="entry name" value="Nucleotide-diphossugar_trans"/>
</dbReference>
<dbReference type="SUPFAM" id="SSF53448">
    <property type="entry name" value="Nucleotide-diphospho-sugar transferases"/>
    <property type="match status" value="1"/>
</dbReference>
<proteinExistence type="predicted"/>
<dbReference type="AlphaFoldDB" id="A0A7D9IPG9"/>
<dbReference type="OrthoDB" id="2014201at2759"/>
<dbReference type="InterPro" id="IPR050587">
    <property type="entry name" value="GNT1/Glycosyltrans_8"/>
</dbReference>
<protein>
    <submittedName>
        <fullName evidence="1">Uncharacterized protein</fullName>
    </submittedName>
</protein>
<feature type="non-terminal residue" evidence="1">
    <location>
        <position position="161"/>
    </location>
</feature>
<dbReference type="Gene3D" id="3.90.550.10">
    <property type="entry name" value="Spore Coat Polysaccharide Biosynthesis Protein SpsA, Chain A"/>
    <property type="match status" value="1"/>
</dbReference>
<sequence>GIFDTCFNAGILVFKPSKQVYNELIDTWKEMTNAIGCPHDQRVLWYYFAFQGRWNPLPYAYNVWRLSFYPLKGIWSPLVRSYKIDESLYYPMKAYHFAGFGVIRKPWEVKTRPSRLESSKFTGPLLKREDTISLWWQMFYEAIDEFELNDWWKTTKVYKNT</sequence>